<keyword evidence="4" id="KW-0045">Antibiotic biosynthesis</keyword>
<keyword evidence="2" id="KW-0597">Phosphoprotein</keyword>
<dbReference type="SUPFAM" id="SSF52151">
    <property type="entry name" value="FabD/lysophospholipase-like"/>
    <property type="match status" value="2"/>
</dbReference>
<dbReference type="PROSITE" id="PS50075">
    <property type="entry name" value="CARRIER"/>
    <property type="match status" value="3"/>
</dbReference>
<evidence type="ECO:0000256" key="1">
    <source>
        <dbReference type="ARBA" id="ARBA00022450"/>
    </source>
</evidence>
<feature type="compositionally biased region" description="Low complexity" evidence="7">
    <location>
        <begin position="1005"/>
        <end position="1019"/>
    </location>
</feature>
<dbReference type="InterPro" id="IPR057326">
    <property type="entry name" value="KR_dom"/>
</dbReference>
<dbReference type="Pfam" id="PF00550">
    <property type="entry name" value="PP-binding"/>
    <property type="match status" value="3"/>
</dbReference>
<dbReference type="InterPro" id="IPR020841">
    <property type="entry name" value="PKS_Beta-ketoAc_synthase_dom"/>
</dbReference>
<gene>
    <name evidence="10" type="ORF">GCM10009757_13920</name>
</gene>
<dbReference type="Pfam" id="PF00109">
    <property type="entry name" value="ketoacyl-synt"/>
    <property type="match status" value="2"/>
</dbReference>
<evidence type="ECO:0000256" key="4">
    <source>
        <dbReference type="ARBA" id="ARBA00023194"/>
    </source>
</evidence>
<sequence length="3113" mass="322581">MSDDSGTSVPAPAGALRAWLAGRVAETSGVEPEEIDTGTPFDVYGVNSTDAVSLSGELADRFGLQLAPTALYDHPTIDALVAHLVPAAPAPAAAAGPLAAAPAADDDDPVCVVGMACRFPGGANSPELFWELLSQGYDASADVPADRWDAYARYAEDPDAPGSAYTTRGAFVDDLAGFDPAFFGISPREALRMDPQQRMLLEVAWQALQDAGCAPDRLRGSTTGVFVGMMPGNQYASLQRERGGPEVLDDPYLGLGTASSVVAGRLSYLLDLRGPALLLDTACSSSLVALHLAARSVRTGESELALVGGVSAILHPDTYRQGSKMRMLARDGRCKTFDAAADGFLMGEGCGVVVLERLSDATARGHRVLAVIKGSAVNQDGTSNGLTAPNGTAQRAVIRAALADAGLTPDDVDFVEAHGSGTLLGDSIEMTGLHEVFGPGREEDRPLVVGAVKTNVGHLTGAAGMAGLIKTVLALEHGRIPRNLHHSEPSPAIDWDGGPTLLPDRLTDWPRRSGPRVAGVSSFGWSGTNSHVVLAQAPRPERAPVPAGSRVLPLSGRTPEAVRTMAGELAERLSAGDAPRTDDVAFTLRTGRSVLEQRAAVSGADAAGLATALRRLADGGTVHAVPPGGPGAPVTLLLPGTGELRVGTGRELYESRPEFRAAFDACAGAAEAELGLDLREVLYPAGAVEEAPSGTFGPAAARAGADADSPLYTRLDVGHAAVFAVDYACAALWRAHGVTPAALLGYSLGEYVAACLAGVFSLPDALLLVIRRARLVAGAEPGAMTTVALAPGRLTPLLTPGVLLAATNGPLTCVVSGPVDAVAAFEERLRAERVAFMRIATDRAMHHPLLAERAAELEALVASLPRHAPRVPYVSNVTGDWITEEEARDPGYWARHLCGTVRFAEGVRRLADGRPRVLLEAGPGQLASFATQIATAEGTAGELTALPTLPGAADRRGPGALVAATLARLWERGVPVEFAPGGDSGRVVTLDGYPFAHQRLWPEPVATTAPESPPAAGSAPPEPGVWAPVWEPDSGTAAAPAGPFLIYADRLGTGERLAELLRESGPSVLVTEGPAFARTGDGRYTVRPGDAGDHARLLTELPPEQLPRTVVQLWSLTGDTPPAPERAQELGFTAVVRAAAALADRVREPVRWLVVTDGAQAVRAGEPADAGKATLTGPALTLPQEYPGWSCRLLDLAPAGDPGAAGRQAAEVAAELARTGAETMVAVRDGERSVLRHRPAPAPAGPPVTPRADGAVLITGGLGSLGLVIAGHLAERAPGIGLVLTGRSGLPPRAEWEALLAGPQTAVTRRVRGVLDLERRGARVLVRAADAADPAALRVAIEEGRSAFGALTGVVHAAGLTDAEVFAPIAGLTDAQVAAHFDAKVRGTTALAEALEGERPDFVLLMSSMSAVLGGLGFSAYAAANAFLDRFAQRMRALGRPGWQAIAWDTWRSTVDGPGTGGIGDSLNRFSFTPAQGLAVLDRVLGTADVLVVAQGDLAARLAAWTGGAQQTAAPAAAPVPGGADPFARPGAEATAGGADIERRLAAQWRVALGSTEVGTHDNFFDLGGNSLIGMQLMNSIGKEFGLTLPAVALFEAPTIGAMAAYLRERGAGGTPAPAPPAAAPVPAPVPVPAAPAAPAAPAVTAVPAPAPAPQAAPAAANPADDDAIAIIGMAGRFPGAADLERFWQVLRDGEETISFFTEEELVAAGVPAEQAARPDYVRARPVLDDVAMFDAEFFGYNPREARLLDPQQRLFLECCWEALESAGYGDGDRPRSVAVYGGANISTYIRKLYEDPETAASVNEYQVVISNDKDALTTNVSYRFNLSGPSLGVQTFCSTSLVATHLAARALLAGECDMALAGGVSVRVPDRVGHVFQEGGMESPDGHVRTFDAAARGSIFGDGSAVVLLKRLSRALADGDPVAAVIRGSAVNNDGSLKVGFTAPSVRGQAEVISRALTDAGVHPAEVSYVEAHGTATELGDPIEMSALGRAFAGAPAGNCRVGSVKTNLGHLDRAAGATGLIKTVLALQHRQLPPSLHYTTPNPEIDFENGPFRVNTELTPWESPAGRPRIAGINSLGMGGTNVHVVLQEAPPQRAGSPGRDVQVLTLSARSREALDAAGRELARHLRRNPRLPLADVAFTLQVGRQRFDERRALVVRGTEDALRALENGADEGYQRRERLRERPVGYHFPGAAAWYPGAAAGLYRTEEAFRTAVDGCREVLRPLLGTDVLELITGAADEPAAPGVEAAAVFTAQYALAALFAGWGLRPDTVRGQGVGGLTAAVVAGVMSLQDALALLAEHAGIAAGEAGGDGAGALTSWIRAKVALSAPRLPGAAPDAATAADPAHWARLLLAEDTAAGEPPADPDRLLLVLGPDPAAEAESREDPSGTVVRVLPGRARRHQAVTAVHGALARAWVLGAVVDWDAYHDGEIRNRVPLPTYPFQRSRYWIDTPDRPLGASRPQAAPGGTPGNRLAALPKLPADQWLAVPGWRQLPPRAAAGADGRWLLLADAAGLAPALAARLRTAGATTVLATPGAPGSTLTRTAPDAFTLDAADAGQWSELLAVLHAEDAAPLRVAHLWGVDPVLGTLTGTERARSAFHSLLALLQAAGGAGAAAPRGIAVITAGACDVTGGEPVDPAKATVTGPCKVAPLEYPGLDVRHIDVIAPRGKKAAGTLAGRLLPELTGEPPLPGERQLALRGRRRWTTAHSPLPSRPAPEPGAVLREEGVYLITGGLGGIGGAMAERLASSVRARLVLAGRSELPDRADWDRLTADPGTDAETVRRIELVRGLERAGAQVLVVAMDAADPGAVDRAVDATLERFGRLDGVLHAAGVPGLGVMQFKTAEEATAVLRPKLAGAQVLRERLAREQVEFLVLFSSTAAVTGGGPGQADYCAANAALGAHAGAAANTSGGPRVVTIDWGEWRWNAWDMALAGFDESTTAFLRANRERIGITFDEGWQALLKVLDGEDPQVVVCSQDIGELAAITAGLDLAQLAGRAGDSPGARHPRPELAVAYAEPAEGEESAVAELWGRVLGVDGVGADDDFFELGGNSLLGVDLVHRMRAALECPWLPPHVLYEAPTVREVVRLARSAGSAAQAPAATKPATLRGA</sequence>
<dbReference type="Gene3D" id="1.10.1200.10">
    <property type="entry name" value="ACP-like"/>
    <property type="match status" value="2"/>
</dbReference>
<dbReference type="InterPro" id="IPR018201">
    <property type="entry name" value="Ketoacyl_synth_AS"/>
</dbReference>
<dbReference type="InterPro" id="IPR014043">
    <property type="entry name" value="Acyl_transferase_dom"/>
</dbReference>
<dbReference type="InterPro" id="IPR014030">
    <property type="entry name" value="Ketoacyl_synth_N"/>
</dbReference>
<feature type="domain" description="Ketosynthase family 3 (KS3)" evidence="9">
    <location>
        <begin position="107"/>
        <end position="536"/>
    </location>
</feature>
<name>A0ABP5GNS8_9ACTN</name>
<dbReference type="SMART" id="SM00823">
    <property type="entry name" value="PKS_PP"/>
    <property type="match status" value="3"/>
</dbReference>
<dbReference type="Pfam" id="PF16197">
    <property type="entry name" value="KAsynt_C_assoc"/>
    <property type="match status" value="1"/>
</dbReference>
<dbReference type="Gene3D" id="3.30.70.3290">
    <property type="match status" value="3"/>
</dbReference>
<dbReference type="InterPro" id="IPR009081">
    <property type="entry name" value="PP-bd_ACP"/>
</dbReference>
<evidence type="ECO:0008006" key="12">
    <source>
        <dbReference type="Google" id="ProtNLM"/>
    </source>
</evidence>
<evidence type="ECO:0000313" key="11">
    <source>
        <dbReference type="Proteomes" id="UP001403094"/>
    </source>
</evidence>
<dbReference type="CDD" id="cd00833">
    <property type="entry name" value="PKS"/>
    <property type="match status" value="2"/>
</dbReference>
<dbReference type="Gene3D" id="3.40.50.720">
    <property type="entry name" value="NAD(P)-binding Rossmann-like Domain"/>
    <property type="match status" value="2"/>
</dbReference>
<dbReference type="SUPFAM" id="SSF47336">
    <property type="entry name" value="ACP-like"/>
    <property type="match status" value="3"/>
</dbReference>
<dbReference type="InterPro" id="IPR020806">
    <property type="entry name" value="PKS_PP-bd"/>
</dbReference>
<dbReference type="InterPro" id="IPR032821">
    <property type="entry name" value="PKS_assoc"/>
</dbReference>
<dbReference type="SUPFAM" id="SSF53901">
    <property type="entry name" value="Thiolase-like"/>
    <property type="match status" value="2"/>
</dbReference>
<evidence type="ECO:0000256" key="6">
    <source>
        <dbReference type="ARBA" id="ARBA00023315"/>
    </source>
</evidence>
<evidence type="ECO:0000256" key="2">
    <source>
        <dbReference type="ARBA" id="ARBA00022553"/>
    </source>
</evidence>
<dbReference type="InterPro" id="IPR036291">
    <property type="entry name" value="NAD(P)-bd_dom_sf"/>
</dbReference>
<dbReference type="InterPro" id="IPR006162">
    <property type="entry name" value="Ppantetheine_attach_site"/>
</dbReference>
<dbReference type="Pfam" id="PF08659">
    <property type="entry name" value="KR"/>
    <property type="match status" value="2"/>
</dbReference>
<dbReference type="Gene3D" id="3.40.47.10">
    <property type="match status" value="2"/>
</dbReference>
<keyword evidence="6" id="KW-0012">Acyltransferase</keyword>
<dbReference type="InterPro" id="IPR050091">
    <property type="entry name" value="PKS_NRPS_Biosynth_Enz"/>
</dbReference>
<dbReference type="PROSITE" id="PS00012">
    <property type="entry name" value="PHOSPHOPANTETHEINE"/>
    <property type="match status" value="1"/>
</dbReference>
<keyword evidence="5" id="KW-0511">Multifunctional enzyme</keyword>
<feature type="domain" description="Carrier" evidence="8">
    <location>
        <begin position="1536"/>
        <end position="1611"/>
    </location>
</feature>
<feature type="domain" description="Carrier" evidence="8">
    <location>
        <begin position="14"/>
        <end position="88"/>
    </location>
</feature>
<dbReference type="SUPFAM" id="SSF51735">
    <property type="entry name" value="NAD(P)-binding Rossmann-fold domains"/>
    <property type="match status" value="4"/>
</dbReference>
<dbReference type="Gene3D" id="3.40.50.1820">
    <property type="entry name" value="alpha/beta hydrolase"/>
    <property type="match status" value="1"/>
</dbReference>
<proteinExistence type="predicted"/>
<comment type="caution">
    <text evidence="10">The sequence shown here is derived from an EMBL/GenBank/DDBJ whole genome shotgun (WGS) entry which is preliminary data.</text>
</comment>
<dbReference type="RefSeq" id="WP_346069955.1">
    <property type="nucleotide sequence ID" value="NZ_BAAANQ010000002.1"/>
</dbReference>
<feature type="domain" description="Carrier" evidence="8">
    <location>
        <begin position="3020"/>
        <end position="3096"/>
    </location>
</feature>
<dbReference type="InterPro" id="IPR014031">
    <property type="entry name" value="Ketoacyl_synth_C"/>
</dbReference>
<dbReference type="Pfam" id="PF22621">
    <property type="entry name" value="CurL-like_PKS_C"/>
    <property type="match status" value="1"/>
</dbReference>
<dbReference type="SUPFAM" id="SSF55048">
    <property type="entry name" value="Probable ACP-binding domain of malonyl-CoA ACP transacylase"/>
    <property type="match status" value="1"/>
</dbReference>
<keyword evidence="1" id="KW-0596">Phosphopantetheine</keyword>
<dbReference type="Gene3D" id="3.30.70.250">
    <property type="entry name" value="Malonyl-CoA ACP transacylase, ACP-binding"/>
    <property type="match status" value="1"/>
</dbReference>
<dbReference type="PANTHER" id="PTHR43775">
    <property type="entry name" value="FATTY ACID SYNTHASE"/>
    <property type="match status" value="1"/>
</dbReference>
<dbReference type="InterPro" id="IPR016036">
    <property type="entry name" value="Malonyl_transacylase_ACP-bd"/>
</dbReference>
<dbReference type="SMART" id="SM01294">
    <property type="entry name" value="PKS_PP_betabranch"/>
    <property type="match status" value="2"/>
</dbReference>
<dbReference type="InterPro" id="IPR016039">
    <property type="entry name" value="Thiolase-like"/>
</dbReference>
<evidence type="ECO:0000313" key="10">
    <source>
        <dbReference type="EMBL" id="GAA2046363.1"/>
    </source>
</evidence>
<evidence type="ECO:0000256" key="5">
    <source>
        <dbReference type="ARBA" id="ARBA00023268"/>
    </source>
</evidence>
<dbReference type="InterPro" id="IPR016035">
    <property type="entry name" value="Acyl_Trfase/lysoPLipase"/>
</dbReference>
<dbReference type="PROSITE" id="PS00606">
    <property type="entry name" value="KS3_1"/>
    <property type="match status" value="1"/>
</dbReference>
<dbReference type="SMART" id="SM00825">
    <property type="entry name" value="PKS_KS"/>
    <property type="match status" value="2"/>
</dbReference>
<dbReference type="InterPro" id="IPR036736">
    <property type="entry name" value="ACP-like_sf"/>
</dbReference>
<feature type="region of interest" description="Disordered" evidence="7">
    <location>
        <begin position="1005"/>
        <end position="1024"/>
    </location>
</feature>
<dbReference type="Proteomes" id="UP001403094">
    <property type="component" value="Unassembled WGS sequence"/>
</dbReference>
<evidence type="ECO:0000256" key="7">
    <source>
        <dbReference type="SAM" id="MobiDB-lite"/>
    </source>
</evidence>
<dbReference type="Pfam" id="PF00698">
    <property type="entry name" value="Acyl_transf_1"/>
    <property type="match status" value="2"/>
</dbReference>
<evidence type="ECO:0000256" key="3">
    <source>
        <dbReference type="ARBA" id="ARBA00022679"/>
    </source>
</evidence>
<organism evidence="10 11">
    <name type="scientific">Streptomyces cheonanensis</name>
    <dbReference type="NCBI Taxonomy" id="312720"/>
    <lineage>
        <taxon>Bacteria</taxon>
        <taxon>Bacillati</taxon>
        <taxon>Actinomycetota</taxon>
        <taxon>Actinomycetes</taxon>
        <taxon>Kitasatosporales</taxon>
        <taxon>Streptomycetaceae</taxon>
        <taxon>Streptomyces</taxon>
    </lineage>
</organism>
<dbReference type="SMART" id="SM00827">
    <property type="entry name" value="PKS_AT"/>
    <property type="match status" value="1"/>
</dbReference>
<evidence type="ECO:0000259" key="8">
    <source>
        <dbReference type="PROSITE" id="PS50075"/>
    </source>
</evidence>
<reference evidence="11" key="1">
    <citation type="journal article" date="2019" name="Int. J. Syst. Evol. Microbiol.">
        <title>The Global Catalogue of Microorganisms (GCM) 10K type strain sequencing project: providing services to taxonomists for standard genome sequencing and annotation.</title>
        <authorList>
            <consortium name="The Broad Institute Genomics Platform"/>
            <consortium name="The Broad Institute Genome Sequencing Center for Infectious Disease"/>
            <person name="Wu L."/>
            <person name="Ma J."/>
        </authorList>
    </citation>
    <scope>NUCLEOTIDE SEQUENCE [LARGE SCALE GENOMIC DNA]</scope>
    <source>
        <strain evidence="11">JCM 14549</strain>
    </source>
</reference>
<dbReference type="SMART" id="SM00822">
    <property type="entry name" value="PKS_KR"/>
    <property type="match status" value="2"/>
</dbReference>
<dbReference type="PANTHER" id="PTHR43775:SF51">
    <property type="entry name" value="INACTIVE PHENOLPHTHIOCEROL SYNTHESIS POLYKETIDE SYNTHASE TYPE I PKS1-RELATED"/>
    <property type="match status" value="1"/>
</dbReference>
<accession>A0ABP5GNS8</accession>
<evidence type="ECO:0000259" key="9">
    <source>
        <dbReference type="PROSITE" id="PS52004"/>
    </source>
</evidence>
<keyword evidence="11" id="KW-1185">Reference proteome</keyword>
<dbReference type="InterPro" id="IPR001227">
    <property type="entry name" value="Ac_transferase_dom_sf"/>
</dbReference>
<dbReference type="Gene3D" id="3.40.366.10">
    <property type="entry name" value="Malonyl-Coenzyme A Acyl Carrier Protein, domain 2"/>
    <property type="match status" value="2"/>
</dbReference>
<keyword evidence="3" id="KW-0808">Transferase</keyword>
<dbReference type="Pfam" id="PF02801">
    <property type="entry name" value="Ketoacyl-synt_C"/>
    <property type="match status" value="2"/>
</dbReference>
<feature type="domain" description="Ketosynthase family 3 (KS3)" evidence="9">
    <location>
        <begin position="1666"/>
        <end position="2091"/>
    </location>
</feature>
<dbReference type="CDD" id="cd08953">
    <property type="entry name" value="KR_2_SDR_x"/>
    <property type="match status" value="1"/>
</dbReference>
<protein>
    <recommendedName>
        <fullName evidence="12">Polyketide synthase</fullName>
    </recommendedName>
</protein>
<dbReference type="EMBL" id="BAAANQ010000002">
    <property type="protein sequence ID" value="GAA2046363.1"/>
    <property type="molecule type" value="Genomic_DNA"/>
</dbReference>
<dbReference type="InterPro" id="IPR013968">
    <property type="entry name" value="PKS_KR"/>
</dbReference>
<dbReference type="PROSITE" id="PS52004">
    <property type="entry name" value="KS3_2"/>
    <property type="match status" value="2"/>
</dbReference>
<dbReference type="InterPro" id="IPR029058">
    <property type="entry name" value="AB_hydrolase_fold"/>
</dbReference>